<reference evidence="1 2" key="1">
    <citation type="journal article" date="2022" name="New Phytol.">
        <title>Ecological generalism drives hyperdiversity of secondary metabolite gene clusters in xylarialean endophytes.</title>
        <authorList>
            <person name="Franco M.E.E."/>
            <person name="Wisecaver J.H."/>
            <person name="Arnold A.E."/>
            <person name="Ju Y.M."/>
            <person name="Slot J.C."/>
            <person name="Ahrendt S."/>
            <person name="Moore L.P."/>
            <person name="Eastman K.E."/>
            <person name="Scott K."/>
            <person name="Konkel Z."/>
            <person name="Mondo S.J."/>
            <person name="Kuo A."/>
            <person name="Hayes R.D."/>
            <person name="Haridas S."/>
            <person name="Andreopoulos B."/>
            <person name="Riley R."/>
            <person name="LaButti K."/>
            <person name="Pangilinan J."/>
            <person name="Lipzen A."/>
            <person name="Amirebrahimi M."/>
            <person name="Yan J."/>
            <person name="Adam C."/>
            <person name="Keymanesh K."/>
            <person name="Ng V."/>
            <person name="Louie K."/>
            <person name="Northen T."/>
            <person name="Drula E."/>
            <person name="Henrissat B."/>
            <person name="Hsieh H.M."/>
            <person name="Youens-Clark K."/>
            <person name="Lutzoni F."/>
            <person name="Miadlikowska J."/>
            <person name="Eastwood D.C."/>
            <person name="Hamelin R.C."/>
            <person name="Grigoriev I.V."/>
            <person name="U'Ren J.M."/>
        </authorList>
    </citation>
    <scope>NUCLEOTIDE SEQUENCE [LARGE SCALE GENOMIC DNA]</scope>
    <source>
        <strain evidence="1 2">ER1909</strain>
    </source>
</reference>
<accession>A0ACC0D6G9</accession>
<protein>
    <submittedName>
        <fullName evidence="1">Uncharacterized protein</fullName>
    </submittedName>
</protein>
<organism evidence="1 2">
    <name type="scientific">Hypoxylon rubiginosum</name>
    <dbReference type="NCBI Taxonomy" id="110542"/>
    <lineage>
        <taxon>Eukaryota</taxon>
        <taxon>Fungi</taxon>
        <taxon>Dikarya</taxon>
        <taxon>Ascomycota</taxon>
        <taxon>Pezizomycotina</taxon>
        <taxon>Sordariomycetes</taxon>
        <taxon>Xylariomycetidae</taxon>
        <taxon>Xylariales</taxon>
        <taxon>Hypoxylaceae</taxon>
        <taxon>Hypoxylon</taxon>
    </lineage>
</organism>
<gene>
    <name evidence="1" type="ORF">F4821DRAFT_96441</name>
</gene>
<proteinExistence type="predicted"/>
<evidence type="ECO:0000313" key="2">
    <source>
        <dbReference type="Proteomes" id="UP001497680"/>
    </source>
</evidence>
<dbReference type="EMBL" id="MU394303">
    <property type="protein sequence ID" value="KAI6088163.1"/>
    <property type="molecule type" value="Genomic_DNA"/>
</dbReference>
<name>A0ACC0D6G9_9PEZI</name>
<keyword evidence="2" id="KW-1185">Reference proteome</keyword>
<sequence>MSARKKTIACFGATGGCVGAALALALKEGHYCTALARTPEKLHNFLATYHDIPPSTINERLTVFEGDVKDPAAVSKALISPLDQGALVDVILSGVGAYPTFQWSIRQPFPLIDPTICETAIRTIFKALSDLYSAATTDGKSLTKPLLVPISTAGCGRRRGIHLSIYLPYHYLLGSPLADKRRMEDVVFKDHGEHIRDFVVMRPPFLTDGEARGDSSLRVGWEWGVEKSGQTVKEPGPEIGYFVSRKDIGAWIFEKVIVEGGWEGKCVYVTY</sequence>
<dbReference type="Proteomes" id="UP001497680">
    <property type="component" value="Unassembled WGS sequence"/>
</dbReference>
<evidence type="ECO:0000313" key="1">
    <source>
        <dbReference type="EMBL" id="KAI6088163.1"/>
    </source>
</evidence>
<comment type="caution">
    <text evidence="1">The sequence shown here is derived from an EMBL/GenBank/DDBJ whole genome shotgun (WGS) entry which is preliminary data.</text>
</comment>